<comment type="caution">
    <text evidence="1">The sequence shown here is derived from an EMBL/GenBank/DDBJ whole genome shotgun (WGS) entry which is preliminary data.</text>
</comment>
<name>A0A7X2NR50_9FIRM</name>
<dbReference type="Proteomes" id="UP000461880">
    <property type="component" value="Unassembled WGS sequence"/>
</dbReference>
<dbReference type="InterPro" id="IPR056298">
    <property type="entry name" value="AlkZ-rel"/>
</dbReference>
<dbReference type="Pfam" id="PF24741">
    <property type="entry name" value="AlkZ-rel"/>
    <property type="match status" value="1"/>
</dbReference>
<dbReference type="AlphaFoldDB" id="A0A7X2NR50"/>
<evidence type="ECO:0000313" key="2">
    <source>
        <dbReference type="Proteomes" id="UP000461880"/>
    </source>
</evidence>
<reference evidence="1 2" key="1">
    <citation type="submission" date="2019-08" db="EMBL/GenBank/DDBJ databases">
        <title>In-depth cultivation of the pig gut microbiome towards novel bacterial diversity and tailored functional studies.</title>
        <authorList>
            <person name="Wylensek D."/>
            <person name="Hitch T.C.A."/>
            <person name="Clavel T."/>
        </authorList>
    </citation>
    <scope>NUCLEOTIDE SEQUENCE [LARGE SCALE GENOMIC DNA]</scope>
    <source>
        <strain evidence="1 2">Oil+RF-744-GAM-WT-6</strain>
    </source>
</reference>
<dbReference type="EMBL" id="VUMN01000006">
    <property type="protein sequence ID" value="MSS58049.1"/>
    <property type="molecule type" value="Genomic_DNA"/>
</dbReference>
<sequence>MEDMIHNAEELEELVLKSGFLPFFANEIPGFSIEEHTPSERWFSDTLDGPWEWKGKVSLNGKAVYGKFFRKKAGFVAMRWFPDFANVRRDGCDFDTLIDMGRAPHPDQVIMNAVMAHHAIDTKALKEMTGYDQEKKGFDTIMTRLQMETYLNIRTFVYPFDKHGEPYGWGIAEYTTPEQQFGQKRVTRAYSRTPEESRERIIRHLLKTVPAASEDQLNRLIG</sequence>
<protein>
    <submittedName>
        <fullName evidence="1">Uncharacterized protein</fullName>
    </submittedName>
</protein>
<evidence type="ECO:0000313" key="1">
    <source>
        <dbReference type="EMBL" id="MSS58049.1"/>
    </source>
</evidence>
<proteinExistence type="predicted"/>
<keyword evidence="2" id="KW-1185">Reference proteome</keyword>
<organism evidence="1 2">
    <name type="scientific">Stecheria intestinalis</name>
    <dbReference type="NCBI Taxonomy" id="2606630"/>
    <lineage>
        <taxon>Bacteria</taxon>
        <taxon>Bacillati</taxon>
        <taxon>Bacillota</taxon>
        <taxon>Erysipelotrichia</taxon>
        <taxon>Erysipelotrichales</taxon>
        <taxon>Erysipelotrichaceae</taxon>
        <taxon>Stecheria</taxon>
    </lineage>
</organism>
<accession>A0A7X2NR50</accession>
<gene>
    <name evidence="1" type="ORF">FYJ51_03935</name>
</gene>
<dbReference type="RefSeq" id="WP_154503469.1">
    <property type="nucleotide sequence ID" value="NZ_JAQXPC010000010.1"/>
</dbReference>